<evidence type="ECO:0000259" key="1">
    <source>
        <dbReference type="PROSITE" id="PS50943"/>
    </source>
</evidence>
<sequence length="485" mass="51357">MPCAVDQGPSQSPLWRVHFVCPICRFCSVRNASGVKRAPVRDLASRIGTGEYVVTVAVLRQSGCGNLRNFTCEEGAGVTTGRELRALRESQKVSLDVIAKAANASKGHISRVERGEREVTPALIATYEKTLGVPVAATSHLEANGVAPGTVDDVRRRTLLSTIAAASLGAAALEPLSRLLSESSASLPSHGAVGITEVEAIENATSLYMGMDLARHGDVASAMARGVLMTGSSFLDRKMSGSTRERLHSALGLLADRLGWAEYDGGAPVRAVSLLTVALDHASRGPDRDLRAHTMLDLSTVLADTGRAKEGVEVLRLALGDDRMSSAERANLHAVAGRHCATAGDRAAGLRHVAQSEEAAALHLPAQAPEWARRIVLSKGHHDSALGLALYALGEDAKAHQRLTSAVERLDSGRTRTGLRCLTRLAILDLRAGNTQQGEAKALRAAEEASTLRSTRITADMRMMLEAARQYTPALTSDLTATLSA</sequence>
<dbReference type="Gene3D" id="1.10.260.40">
    <property type="entry name" value="lambda repressor-like DNA-binding domains"/>
    <property type="match status" value="1"/>
</dbReference>
<protein>
    <submittedName>
        <fullName evidence="2">Helix-turn-helix domain-containing protein</fullName>
    </submittedName>
</protein>
<dbReference type="CDD" id="cd00093">
    <property type="entry name" value="HTH_XRE"/>
    <property type="match status" value="1"/>
</dbReference>
<dbReference type="EMBL" id="JBHTHX010000220">
    <property type="protein sequence ID" value="MFD0884746.1"/>
    <property type="molecule type" value="Genomic_DNA"/>
</dbReference>
<organism evidence="2 3">
    <name type="scientific">Streptosporangium algeriense</name>
    <dbReference type="NCBI Taxonomy" id="1682748"/>
    <lineage>
        <taxon>Bacteria</taxon>
        <taxon>Bacillati</taxon>
        <taxon>Actinomycetota</taxon>
        <taxon>Actinomycetes</taxon>
        <taxon>Streptosporangiales</taxon>
        <taxon>Streptosporangiaceae</taxon>
        <taxon>Streptosporangium</taxon>
    </lineage>
</organism>
<comment type="caution">
    <text evidence="2">The sequence shown here is derived from an EMBL/GenBank/DDBJ whole genome shotgun (WGS) entry which is preliminary data.</text>
</comment>
<feature type="domain" description="HTH cro/C1-type" evidence="1">
    <location>
        <begin position="84"/>
        <end position="138"/>
    </location>
</feature>
<evidence type="ECO:0000313" key="2">
    <source>
        <dbReference type="EMBL" id="MFD0884746.1"/>
    </source>
</evidence>
<dbReference type="InterPro" id="IPR010982">
    <property type="entry name" value="Lambda_DNA-bd_dom_sf"/>
</dbReference>
<proteinExistence type="predicted"/>
<dbReference type="Gene3D" id="1.25.40.10">
    <property type="entry name" value="Tetratricopeptide repeat domain"/>
    <property type="match status" value="1"/>
</dbReference>
<dbReference type="InterPro" id="IPR001387">
    <property type="entry name" value="Cro/C1-type_HTH"/>
</dbReference>
<evidence type="ECO:0000313" key="3">
    <source>
        <dbReference type="Proteomes" id="UP001597024"/>
    </source>
</evidence>
<dbReference type="SMART" id="SM00530">
    <property type="entry name" value="HTH_XRE"/>
    <property type="match status" value="1"/>
</dbReference>
<reference evidence="3" key="1">
    <citation type="journal article" date="2019" name="Int. J. Syst. Evol. Microbiol.">
        <title>The Global Catalogue of Microorganisms (GCM) 10K type strain sequencing project: providing services to taxonomists for standard genome sequencing and annotation.</title>
        <authorList>
            <consortium name="The Broad Institute Genomics Platform"/>
            <consortium name="The Broad Institute Genome Sequencing Center for Infectious Disease"/>
            <person name="Wu L."/>
            <person name="Ma J."/>
        </authorList>
    </citation>
    <scope>NUCLEOTIDE SEQUENCE [LARGE SCALE GENOMIC DNA]</scope>
    <source>
        <strain evidence="3">CCUG 62974</strain>
    </source>
</reference>
<dbReference type="Pfam" id="PF13560">
    <property type="entry name" value="HTH_31"/>
    <property type="match status" value="1"/>
</dbReference>
<dbReference type="PROSITE" id="PS50943">
    <property type="entry name" value="HTH_CROC1"/>
    <property type="match status" value="1"/>
</dbReference>
<dbReference type="SUPFAM" id="SSF47413">
    <property type="entry name" value="lambda repressor-like DNA-binding domains"/>
    <property type="match status" value="1"/>
</dbReference>
<name>A0ABW3DN67_9ACTN</name>
<accession>A0ABW3DN67</accession>
<dbReference type="InterPro" id="IPR011990">
    <property type="entry name" value="TPR-like_helical_dom_sf"/>
</dbReference>
<dbReference type="Proteomes" id="UP001597024">
    <property type="component" value="Unassembled WGS sequence"/>
</dbReference>
<gene>
    <name evidence="2" type="ORF">ACFQ08_09325</name>
</gene>
<keyword evidence="3" id="KW-1185">Reference proteome</keyword>